<organism evidence="1">
    <name type="scientific">marine metagenome</name>
    <dbReference type="NCBI Taxonomy" id="408172"/>
    <lineage>
        <taxon>unclassified sequences</taxon>
        <taxon>metagenomes</taxon>
        <taxon>ecological metagenomes</taxon>
    </lineage>
</organism>
<evidence type="ECO:0008006" key="2">
    <source>
        <dbReference type="Google" id="ProtNLM"/>
    </source>
</evidence>
<protein>
    <recommendedName>
        <fullName evidence="2">VCBS repeat-containing protein</fullName>
    </recommendedName>
</protein>
<sequence length="1357" mass="148248">MFTHEKNMNKARVRSLALVTLMLGSIFVAMIPAVSASHVETYPAQRNPVAIASGDLDCDGDADIVSGSEMGMLISVLYNDDGDFSDRADLWVSANTSRRAYWFDLANANQVAIGDIDDDGANDIVFFRQNVWVAGSAQPPLGNMTVIWGECGERVDDWTRSAPISVSPYLYDLEVTDINDDGHDDIVGLFLDETITNMEIMVMRGPNPTQQTCQSITSIPLTHAFYYEMEVGNWGETVQGGGIPGGQGDCEDQDVWMMTAPPYNGPQTGFSAGNWDNVTVLEYNCVTNVYENPTVQGNTNTHVFAMNDNNDANGMDIADTTADGVIDMVAMGQGWEQNVTYATRTTVTGTWTTNNLAGIGDYVASDISIADINGDGDMDFLVPTMLTVSTVNSAGAGQQRQLTTDNLVDINTVNIILNDGQGGYLSPQSFDVGRRPTMVIADQFSGGAGSALDLAVGQRDYSFSYSNGAMWIDSKGWSGSMDTISIVELDSEDVGIGGVTVSPASYDYEDREMKIGEGTRNVNVTVRNTGLQSISGSVDVDVSVKEVVGGTDTVVYANDFDTAPTGSCSNCNMAGVSYSGEVSGSYWHVEDGGNNSGNGDEYESDTNPTDYMWAGALVANTSGDGDIETGYMSWWDEGLIIEGVDLTGADSASMDLDMMCMVQFSMIYYSSTGIANRIIYDDSCNIDVYSEDSGWTTVDYVGGYDYDRYVHLANGYYPEFTVSNSAYCCFVNPWDRYAGDSSVDLTEWAGEEVYIRFRFRSGHMGSVGNDNATHNNEWDGFAIDNISINKTITQFGSNVQNVNQQLNLNGLSPGDEQVVTLQANFVNGTTYIIESQLSSTSGFTNGDDTNDDSRWRTTVKNLFDPSVEEITSFEKNALYASGNYPIDVLVKNVGNTVVDFDTVATVYSANPNDLLVEDFEGGASGYAFGDDGDNFGIVIDDTDPSINNAIVPGNRPVFGSSAYWFGHPDDGYGDDWDETMTLQTIDLRQNTADFVYLNFDYFAETDYLTDSEGDILAVQEYGILEVEWRNGNNVYNGTIIGNWNDYNENGVQYNDTCEDIDDDGTYDETEYIGDLGWNVFFDSEGISKGVTLDLTHIFLRNTTSLDSRDWDYNCTDLSGTEVTVSYRFQSNGDGVNGNSGLAGFAIDNITVREYVFTYVTEYSVPVAGMDSQEEQEVNVGSHDFSQGIYRIDAMTHYDNQTQGVPWYNHKEVNLANNVSRLIFEVASVDVQLLRPDVLDCVEDNTYSCVYPIDQVEEHAFTMELVNGVLEGDYNIKLMVTDLDTSSVIYDESSAESPMTLSPHQRSSATWAAVAPASGWTDGGNYNFSFYAELASDGTNSGNTWDFSISMADSIDVA</sequence>
<dbReference type="SUPFAM" id="SSF69318">
    <property type="entry name" value="Integrin alpha N-terminal domain"/>
    <property type="match status" value="1"/>
</dbReference>
<feature type="non-terminal residue" evidence="1">
    <location>
        <position position="1357"/>
    </location>
</feature>
<name>A0A381UBQ2_9ZZZZ</name>
<reference evidence="1" key="1">
    <citation type="submission" date="2018-05" db="EMBL/GenBank/DDBJ databases">
        <authorList>
            <person name="Lanie J.A."/>
            <person name="Ng W.-L."/>
            <person name="Kazmierczak K.M."/>
            <person name="Andrzejewski T.M."/>
            <person name="Davidsen T.M."/>
            <person name="Wayne K.J."/>
            <person name="Tettelin H."/>
            <person name="Glass J.I."/>
            <person name="Rusch D."/>
            <person name="Podicherti R."/>
            <person name="Tsui H.-C.T."/>
            <person name="Winkler M.E."/>
        </authorList>
    </citation>
    <scope>NUCLEOTIDE SEQUENCE</scope>
</reference>
<evidence type="ECO:0000313" key="1">
    <source>
        <dbReference type="EMBL" id="SVA25626.1"/>
    </source>
</evidence>
<dbReference type="InterPro" id="IPR028994">
    <property type="entry name" value="Integrin_alpha_N"/>
</dbReference>
<proteinExistence type="predicted"/>
<gene>
    <name evidence="1" type="ORF">METZ01_LOCUS78480</name>
</gene>
<dbReference type="EMBL" id="UINC01006122">
    <property type="protein sequence ID" value="SVA25626.1"/>
    <property type="molecule type" value="Genomic_DNA"/>
</dbReference>
<accession>A0A381UBQ2</accession>